<dbReference type="Pfam" id="PF10392">
    <property type="entry name" value="COG5_N"/>
    <property type="match status" value="1"/>
</dbReference>
<protein>
    <recommendedName>
        <fullName evidence="2">Conserved oligomeric Golgi complex subunit 5</fullName>
    </recommendedName>
</protein>
<evidence type="ECO:0000256" key="4">
    <source>
        <dbReference type="ARBA" id="ARBA00023136"/>
    </source>
</evidence>
<gene>
    <name evidence="8" type="ORF">BD626DRAFT_475125</name>
</gene>
<dbReference type="OrthoDB" id="18786at2759"/>
<keyword evidence="4" id="KW-0472">Membrane</keyword>
<dbReference type="GO" id="GO:0000139">
    <property type="term" value="C:Golgi membrane"/>
    <property type="evidence" value="ECO:0007669"/>
    <property type="project" value="UniProtKB-SubCell"/>
</dbReference>
<evidence type="ECO:0000259" key="6">
    <source>
        <dbReference type="Pfam" id="PF10392"/>
    </source>
</evidence>
<dbReference type="InterPro" id="IPR049176">
    <property type="entry name" value="COG5_N"/>
</dbReference>
<dbReference type="STRING" id="97359.A0A550CY83"/>
<feature type="region of interest" description="Disordered" evidence="5">
    <location>
        <begin position="24"/>
        <end position="47"/>
    </location>
</feature>
<keyword evidence="9" id="KW-1185">Reference proteome</keyword>
<dbReference type="InterPro" id="IPR048485">
    <property type="entry name" value="COG5_helical"/>
</dbReference>
<dbReference type="Proteomes" id="UP000320762">
    <property type="component" value="Unassembled WGS sequence"/>
</dbReference>
<dbReference type="GO" id="GO:0006891">
    <property type="term" value="P:intra-Golgi vesicle-mediated transport"/>
    <property type="evidence" value="ECO:0007669"/>
    <property type="project" value="InterPro"/>
</dbReference>
<feature type="domain" description="Conserved oligomeric Golgi complex subunit 5 helical" evidence="7">
    <location>
        <begin position="237"/>
        <end position="449"/>
    </location>
</feature>
<dbReference type="AlphaFoldDB" id="A0A550CY83"/>
<evidence type="ECO:0000256" key="3">
    <source>
        <dbReference type="ARBA" id="ARBA00023034"/>
    </source>
</evidence>
<evidence type="ECO:0000256" key="1">
    <source>
        <dbReference type="ARBA" id="ARBA00004395"/>
    </source>
</evidence>
<dbReference type="EMBL" id="VDMD01000001">
    <property type="protein sequence ID" value="TRM69739.1"/>
    <property type="molecule type" value="Genomic_DNA"/>
</dbReference>
<sequence length="856" mass="94170">MSSDYAVFASEGFDSNDYANAILAGEPYPTSDAKRGPGRPSFDSPSKEDVSVAISRLTYGIDDVSKQIKNLVTSHHEDLLSQAASANELSGSLVSVKGGLSELEMSLEKLRTKVRLPYQSLQTNVNRLHKLQQASDVLRRTARFVVLARRLQGQMAEMQQNTSDKPDDAAGSKALTASTVSTMDLEDDKERAISRAALSIAELVTLLDGPSTFASEHDAENIAEGDSLSAHTQRIHLRSVKAVAVHIPLIEESRTTVTTEMENMVVAGLASLNQSLLASSLQTAFNLNVLPELVQSLISDLSLAVGERIRTTFDMSKISKDALGKDSSAQSPTQYRSRIRTEPTNLTAPQWTAALWTRLESMVEEMAGCCIKVYTLEKVLKVKKDTVSQTVFLDEAMKLLETKPSVTFWTALSRSLEQHAKESAKGSTFMQQTLGGGYPRLLRLFHQFFAKIAVHTDTVYIQSQQSPETILVLRALSTFETFYLTRSTSKLNEAVGQAFRVSPGATEGTNVARTVVNELDSARFDPLLVRAVARNAAASLDMFVQRADAMVVRDRSALTLVGPSCTPQQAGNAQVASCLFHCRARLVQLEKEHIDAVCAALRPSIENMHRTYERVVDPLLSAIRRELTAIIARVHRFDFGRAQDPMSGGGASLYMKDLVEKLAYVKGEVLSKFNVDDKWMWIMSIVKYVIKVFVLHISIAKPLGESGKLQLASDMAELEFGLNAFMADGTPGKRGGHLESIGDEYRMLRAMRPLLFLDNAQLASPAQTAGLPPLIVLHHILVRSPVSLPHTLHGWQEAEYVRWVDEHTEEEAWTLMESGLSHWEQMSKTDGTDSETAAEYVELARTVLTNAQGNGA</sequence>
<keyword evidence="3" id="KW-0333">Golgi apparatus</keyword>
<dbReference type="PANTHER" id="PTHR13228:SF3">
    <property type="entry name" value="CONSERVED OLIGOMERIC GOLGI COMPLEX SUBUNIT 5"/>
    <property type="match status" value="1"/>
</dbReference>
<evidence type="ECO:0000259" key="7">
    <source>
        <dbReference type="Pfam" id="PF20649"/>
    </source>
</evidence>
<evidence type="ECO:0000256" key="2">
    <source>
        <dbReference type="ARBA" id="ARBA00020974"/>
    </source>
</evidence>
<name>A0A550CY83_9AGAR</name>
<dbReference type="PANTHER" id="PTHR13228">
    <property type="entry name" value="CONSERVED OLIGOMERIC GOLGI COMPLEX COMPONENT 5"/>
    <property type="match status" value="1"/>
</dbReference>
<feature type="domain" description="Conserved oligomeric Golgi complex subunit 5 N-terminal" evidence="6">
    <location>
        <begin position="8"/>
        <end position="151"/>
    </location>
</feature>
<evidence type="ECO:0000313" key="9">
    <source>
        <dbReference type="Proteomes" id="UP000320762"/>
    </source>
</evidence>
<comment type="caution">
    <text evidence="8">The sequence shown here is derived from an EMBL/GenBank/DDBJ whole genome shotgun (WGS) entry which is preliminary data.</text>
</comment>
<dbReference type="InterPro" id="IPR019465">
    <property type="entry name" value="Cog5"/>
</dbReference>
<accession>A0A550CY83</accession>
<comment type="subcellular location">
    <subcellularLocation>
        <location evidence="1">Golgi apparatus membrane</location>
        <topology evidence="1">Peripheral membrane protein</topology>
    </subcellularLocation>
</comment>
<organism evidence="8 9">
    <name type="scientific">Schizophyllum amplum</name>
    <dbReference type="NCBI Taxonomy" id="97359"/>
    <lineage>
        <taxon>Eukaryota</taxon>
        <taxon>Fungi</taxon>
        <taxon>Dikarya</taxon>
        <taxon>Basidiomycota</taxon>
        <taxon>Agaricomycotina</taxon>
        <taxon>Agaricomycetes</taxon>
        <taxon>Agaricomycetidae</taxon>
        <taxon>Agaricales</taxon>
        <taxon>Schizophyllaceae</taxon>
        <taxon>Schizophyllum</taxon>
    </lineage>
</organism>
<dbReference type="GO" id="GO:0017119">
    <property type="term" value="C:Golgi transport complex"/>
    <property type="evidence" value="ECO:0007669"/>
    <property type="project" value="InterPro"/>
</dbReference>
<reference evidence="8 9" key="1">
    <citation type="journal article" date="2019" name="New Phytol.">
        <title>Comparative genomics reveals unique wood-decay strategies and fruiting body development in the Schizophyllaceae.</title>
        <authorList>
            <person name="Almasi E."/>
            <person name="Sahu N."/>
            <person name="Krizsan K."/>
            <person name="Balint B."/>
            <person name="Kovacs G.M."/>
            <person name="Kiss B."/>
            <person name="Cseklye J."/>
            <person name="Drula E."/>
            <person name="Henrissat B."/>
            <person name="Nagy I."/>
            <person name="Chovatia M."/>
            <person name="Adam C."/>
            <person name="LaButti K."/>
            <person name="Lipzen A."/>
            <person name="Riley R."/>
            <person name="Grigoriev I.V."/>
            <person name="Nagy L.G."/>
        </authorList>
    </citation>
    <scope>NUCLEOTIDE SEQUENCE [LARGE SCALE GENOMIC DNA]</scope>
    <source>
        <strain evidence="8 9">NL-1724</strain>
    </source>
</reference>
<dbReference type="Pfam" id="PF20649">
    <property type="entry name" value="COG5_C"/>
    <property type="match status" value="1"/>
</dbReference>
<proteinExistence type="predicted"/>
<evidence type="ECO:0000256" key="5">
    <source>
        <dbReference type="SAM" id="MobiDB-lite"/>
    </source>
</evidence>
<evidence type="ECO:0000313" key="8">
    <source>
        <dbReference type="EMBL" id="TRM69739.1"/>
    </source>
</evidence>